<gene>
    <name evidence="2" type="primary">NCL1_21065</name>
    <name evidence="2" type="ORF">TNCV_4470601</name>
</gene>
<reference evidence="2" key="1">
    <citation type="submission" date="2020-08" db="EMBL/GenBank/DDBJ databases">
        <title>Multicomponent nature underlies the extraordinary mechanical properties of spider dragline silk.</title>
        <authorList>
            <person name="Kono N."/>
            <person name="Nakamura H."/>
            <person name="Mori M."/>
            <person name="Yoshida Y."/>
            <person name="Ohtoshi R."/>
            <person name="Malay A.D."/>
            <person name="Moran D.A.P."/>
            <person name="Tomita M."/>
            <person name="Numata K."/>
            <person name="Arakawa K."/>
        </authorList>
    </citation>
    <scope>NUCLEOTIDE SEQUENCE</scope>
</reference>
<dbReference type="Proteomes" id="UP000887159">
    <property type="component" value="Unassembled WGS sequence"/>
</dbReference>
<proteinExistence type="predicted"/>
<comment type="caution">
    <text evidence="2">The sequence shown here is derived from an EMBL/GenBank/DDBJ whole genome shotgun (WGS) entry which is preliminary data.</text>
</comment>
<dbReference type="EMBL" id="BMAU01021304">
    <property type="protein sequence ID" value="GFY11074.1"/>
    <property type="molecule type" value="Genomic_DNA"/>
</dbReference>
<dbReference type="InterPro" id="IPR036397">
    <property type="entry name" value="RNaseH_sf"/>
</dbReference>
<protein>
    <submittedName>
        <fullName evidence="2">Transposable element Tcb1 transposase</fullName>
    </submittedName>
</protein>
<dbReference type="GO" id="GO:0006313">
    <property type="term" value="P:DNA transposition"/>
    <property type="evidence" value="ECO:0007669"/>
    <property type="project" value="InterPro"/>
</dbReference>
<evidence type="ECO:0000313" key="2">
    <source>
        <dbReference type="EMBL" id="GFY11074.1"/>
    </source>
</evidence>
<name>A0A8X6VFT4_TRICX</name>
<feature type="domain" description="Transposase Tc1-like" evidence="1">
    <location>
        <begin position="23"/>
        <end position="87"/>
    </location>
</feature>
<dbReference type="Pfam" id="PF01498">
    <property type="entry name" value="HTH_Tnp_Tc3_2"/>
    <property type="match status" value="1"/>
</dbReference>
<evidence type="ECO:0000313" key="3">
    <source>
        <dbReference type="Proteomes" id="UP000887159"/>
    </source>
</evidence>
<dbReference type="Gene3D" id="3.30.420.10">
    <property type="entry name" value="Ribonuclease H-like superfamily/Ribonuclease H"/>
    <property type="match status" value="1"/>
</dbReference>
<sequence length="219" mass="24807">MDAGGNDRPTGPPSCTTARDDMRIVRMTVMDRRATSRTTSQQIQSLTHHSISTRTIRRRLQQSGISARSPLLCLLLSGNHKRLRSKWYNEQRTWTEELNDIVFTDESRFCLQHCDGWIRVWSHSGERLLNCCVMHIATLVLHSASRFGVIELLLSPTCTPDLLPIENVWSMFAQLMGRGTTPTAALDQLWQYVEGTSRERETAVPQRSSKASLILGRGV</sequence>
<evidence type="ECO:0000259" key="1">
    <source>
        <dbReference type="Pfam" id="PF01498"/>
    </source>
</evidence>
<accession>A0A8X6VFT4</accession>
<organism evidence="2 3">
    <name type="scientific">Trichonephila clavipes</name>
    <name type="common">Golden silk orbweaver</name>
    <name type="synonym">Nephila clavipes</name>
    <dbReference type="NCBI Taxonomy" id="2585209"/>
    <lineage>
        <taxon>Eukaryota</taxon>
        <taxon>Metazoa</taxon>
        <taxon>Ecdysozoa</taxon>
        <taxon>Arthropoda</taxon>
        <taxon>Chelicerata</taxon>
        <taxon>Arachnida</taxon>
        <taxon>Araneae</taxon>
        <taxon>Araneomorphae</taxon>
        <taxon>Entelegynae</taxon>
        <taxon>Araneoidea</taxon>
        <taxon>Nephilidae</taxon>
        <taxon>Trichonephila</taxon>
    </lineage>
</organism>
<dbReference type="InterPro" id="IPR002492">
    <property type="entry name" value="Transposase_Tc1-like"/>
</dbReference>
<keyword evidence="3" id="KW-1185">Reference proteome</keyword>
<dbReference type="GO" id="GO:0015074">
    <property type="term" value="P:DNA integration"/>
    <property type="evidence" value="ECO:0007669"/>
    <property type="project" value="InterPro"/>
</dbReference>
<dbReference type="GO" id="GO:0003677">
    <property type="term" value="F:DNA binding"/>
    <property type="evidence" value="ECO:0007669"/>
    <property type="project" value="InterPro"/>
</dbReference>
<dbReference type="AlphaFoldDB" id="A0A8X6VFT4"/>